<keyword evidence="2" id="KW-1185">Reference proteome</keyword>
<name>A0A1E4T6Z8_9ASCO</name>
<dbReference type="Proteomes" id="UP000094801">
    <property type="component" value="Unassembled WGS sequence"/>
</dbReference>
<reference evidence="2" key="1">
    <citation type="submission" date="2016-04" db="EMBL/GenBank/DDBJ databases">
        <title>Comparative genomics of biotechnologically important yeasts.</title>
        <authorList>
            <consortium name="DOE Joint Genome Institute"/>
            <person name="Riley R."/>
            <person name="Haridas S."/>
            <person name="Wolfe K.H."/>
            <person name="Lopes M.R."/>
            <person name="Hittinger C.T."/>
            <person name="Goker M."/>
            <person name="Salamov A."/>
            <person name="Wisecaver J."/>
            <person name="Long T.M."/>
            <person name="Aerts A.L."/>
            <person name="Barry K."/>
            <person name="Choi C."/>
            <person name="Clum A."/>
            <person name="Coughlan A.Y."/>
            <person name="Deshpande S."/>
            <person name="Douglass A.P."/>
            <person name="Hanson S.J."/>
            <person name="Klenk H.-P."/>
            <person name="Labutti K."/>
            <person name="Lapidus A."/>
            <person name="Lindquist E."/>
            <person name="Lipzen A."/>
            <person name="Meier-Kolthoff J.P."/>
            <person name="Ohm R.A."/>
            <person name="Otillar R.P."/>
            <person name="Pangilinan J."/>
            <person name="Peng Y."/>
            <person name="Rokas A."/>
            <person name="Rosa C.A."/>
            <person name="Scheuner C."/>
            <person name="Sibirny A.A."/>
            <person name="Slot J.C."/>
            <person name="Stielow J.B."/>
            <person name="Sun H."/>
            <person name="Kurtzman C.P."/>
            <person name="Blackwell M."/>
            <person name="Grigoriev I.V."/>
            <person name="Jeffries T.W."/>
        </authorList>
    </citation>
    <scope>NUCLEOTIDE SEQUENCE [LARGE SCALE GENOMIC DNA]</scope>
    <source>
        <strain evidence="2">NRRL YB-2248</strain>
    </source>
</reference>
<dbReference type="AlphaFoldDB" id="A0A1E4T6Z8"/>
<protein>
    <submittedName>
        <fullName evidence="1">Uncharacterized protein</fullName>
    </submittedName>
</protein>
<organism evidence="1 2">
    <name type="scientific">[Candida] arabinofermentans NRRL YB-2248</name>
    <dbReference type="NCBI Taxonomy" id="983967"/>
    <lineage>
        <taxon>Eukaryota</taxon>
        <taxon>Fungi</taxon>
        <taxon>Dikarya</taxon>
        <taxon>Ascomycota</taxon>
        <taxon>Saccharomycotina</taxon>
        <taxon>Pichiomycetes</taxon>
        <taxon>Pichiales</taxon>
        <taxon>Pichiaceae</taxon>
        <taxon>Ogataea</taxon>
        <taxon>Ogataea/Candida clade</taxon>
    </lineage>
</organism>
<gene>
    <name evidence="1" type="ORF">CANARDRAFT_26935</name>
</gene>
<dbReference type="EMBL" id="KV453848">
    <property type="protein sequence ID" value="ODV87547.1"/>
    <property type="molecule type" value="Genomic_DNA"/>
</dbReference>
<sequence>MTNFIIDFPDGVLYLRDLKSSDVSLFDILFEFYNHDDEDDELNWGGLVTDILDELIDVEEMPYGYINCEILIIFTKYILRNLHNGDIEDLEEYVRLLLKLSMSKYDKSKSMKQLIETSKEILNHPKITKLEGEGYDSFFTLLFSSFLNFSYDYKLKDEDDVVELSWIESNSIPLKAFCMINLANQITSQEKRTNVIKALNEYSSDWLFKFLNIWSSIYNLESGSVCKYPMMQCIFILNKLIMDESTMIEFENSGLIQNVTSVLGMMLSDTIFTSMHRQILLLNLSFLNKFVSNHMNLKVKLNVTDELIEFIQISKVIKYDTDEFLTQLDLLAFSILQCILLEDGDGKKTSSTIEKLIGLSLEMKGDVNSIGNKPIEFNYLFEKFKTVGLLLAKPTDDV</sequence>
<proteinExistence type="predicted"/>
<evidence type="ECO:0000313" key="1">
    <source>
        <dbReference type="EMBL" id="ODV87547.1"/>
    </source>
</evidence>
<accession>A0A1E4T6Z8</accession>
<feature type="non-terminal residue" evidence="1">
    <location>
        <position position="398"/>
    </location>
</feature>
<evidence type="ECO:0000313" key="2">
    <source>
        <dbReference type="Proteomes" id="UP000094801"/>
    </source>
</evidence>